<dbReference type="InterPro" id="IPR036102">
    <property type="entry name" value="OsmC/Ohrsf"/>
</dbReference>
<accession>A0A918LBI7</accession>
<proteinExistence type="predicted"/>
<dbReference type="Gene3D" id="3.30.300.20">
    <property type="match status" value="1"/>
</dbReference>
<dbReference type="Pfam" id="PF02566">
    <property type="entry name" value="OsmC"/>
    <property type="match status" value="1"/>
</dbReference>
<sequence>MATISVTHLHGNRFLATTRNHPVLVDQPGDDIAPTPVELCVMALASCAAHYAVGYLRAEGLCDRGVTVECRWSMRPNPARVGRVEIAVRTPQPLTDKHRCGLLAAVDHCTVHNTLRLPPDIDVRVTDGASLAGSR</sequence>
<dbReference type="PANTHER" id="PTHR39624:SF2">
    <property type="entry name" value="OSMC-LIKE PROTEIN"/>
    <property type="match status" value="1"/>
</dbReference>
<evidence type="ECO:0000313" key="2">
    <source>
        <dbReference type="Proteomes" id="UP000660680"/>
    </source>
</evidence>
<dbReference type="RefSeq" id="WP_189210296.1">
    <property type="nucleotide sequence ID" value="NZ_BMRB01000002.1"/>
</dbReference>
<dbReference type="EMBL" id="BMRB01000002">
    <property type="protein sequence ID" value="GGS28315.1"/>
    <property type="molecule type" value="Genomic_DNA"/>
</dbReference>
<dbReference type="Proteomes" id="UP000660680">
    <property type="component" value="Unassembled WGS sequence"/>
</dbReference>
<organism evidence="1 2">
    <name type="scientific">Actinokineospora fastidiosa</name>
    <dbReference type="NCBI Taxonomy" id="1816"/>
    <lineage>
        <taxon>Bacteria</taxon>
        <taxon>Bacillati</taxon>
        <taxon>Actinomycetota</taxon>
        <taxon>Actinomycetes</taxon>
        <taxon>Pseudonocardiales</taxon>
        <taxon>Pseudonocardiaceae</taxon>
        <taxon>Actinokineospora</taxon>
    </lineage>
</organism>
<dbReference type="InterPro" id="IPR003718">
    <property type="entry name" value="OsmC/Ohr_fam"/>
</dbReference>
<name>A0A918LBI7_9PSEU</name>
<gene>
    <name evidence="1" type="ORF">GCM10010171_21640</name>
</gene>
<keyword evidence="2" id="KW-1185">Reference proteome</keyword>
<protein>
    <recommendedName>
        <fullName evidence="3">OsmC-like protein</fullName>
    </recommendedName>
</protein>
<reference evidence="1" key="2">
    <citation type="submission" date="2020-09" db="EMBL/GenBank/DDBJ databases">
        <authorList>
            <person name="Sun Q."/>
            <person name="Ohkuma M."/>
        </authorList>
    </citation>
    <scope>NUCLEOTIDE SEQUENCE</scope>
    <source>
        <strain evidence="1">JCM 3276</strain>
    </source>
</reference>
<reference evidence="1" key="1">
    <citation type="journal article" date="2014" name="Int. J. Syst. Evol. Microbiol.">
        <title>Complete genome sequence of Corynebacterium casei LMG S-19264T (=DSM 44701T), isolated from a smear-ripened cheese.</title>
        <authorList>
            <consortium name="US DOE Joint Genome Institute (JGI-PGF)"/>
            <person name="Walter F."/>
            <person name="Albersmeier A."/>
            <person name="Kalinowski J."/>
            <person name="Ruckert C."/>
        </authorList>
    </citation>
    <scope>NUCLEOTIDE SEQUENCE</scope>
    <source>
        <strain evidence="1">JCM 3276</strain>
    </source>
</reference>
<evidence type="ECO:0000313" key="1">
    <source>
        <dbReference type="EMBL" id="GGS28315.1"/>
    </source>
</evidence>
<comment type="caution">
    <text evidence="1">The sequence shown here is derived from an EMBL/GenBank/DDBJ whole genome shotgun (WGS) entry which is preliminary data.</text>
</comment>
<dbReference type="AlphaFoldDB" id="A0A918LBI7"/>
<dbReference type="PANTHER" id="PTHR39624">
    <property type="entry name" value="PROTEIN INVOLVED IN RIMO-MEDIATED BETA-METHYLTHIOLATION OF RIBOSOMAL PROTEIN S12 YCAO"/>
    <property type="match status" value="1"/>
</dbReference>
<dbReference type="SUPFAM" id="SSF82784">
    <property type="entry name" value="OsmC-like"/>
    <property type="match status" value="1"/>
</dbReference>
<dbReference type="InterPro" id="IPR015946">
    <property type="entry name" value="KH_dom-like_a/b"/>
</dbReference>
<evidence type="ECO:0008006" key="3">
    <source>
        <dbReference type="Google" id="ProtNLM"/>
    </source>
</evidence>